<evidence type="ECO:0000313" key="1">
    <source>
        <dbReference type="Ensembl" id="ENSTGEP00000021842.1"/>
    </source>
</evidence>
<reference evidence="1" key="2">
    <citation type="submission" date="2025-08" db="UniProtKB">
        <authorList>
            <consortium name="Ensembl"/>
        </authorList>
    </citation>
    <scope>IDENTIFICATION</scope>
</reference>
<organism evidence="1 2">
    <name type="scientific">Theropithecus gelada</name>
    <name type="common">Gelada baboon</name>
    <dbReference type="NCBI Taxonomy" id="9565"/>
    <lineage>
        <taxon>Eukaryota</taxon>
        <taxon>Metazoa</taxon>
        <taxon>Chordata</taxon>
        <taxon>Craniata</taxon>
        <taxon>Vertebrata</taxon>
        <taxon>Euteleostomi</taxon>
        <taxon>Mammalia</taxon>
        <taxon>Eutheria</taxon>
        <taxon>Euarchontoglires</taxon>
        <taxon>Primates</taxon>
        <taxon>Haplorrhini</taxon>
        <taxon>Catarrhini</taxon>
        <taxon>Cercopithecidae</taxon>
        <taxon>Cercopithecinae</taxon>
        <taxon>Theropithecus</taxon>
    </lineage>
</organism>
<dbReference type="AlphaFoldDB" id="A0A8D2FCI9"/>
<reference evidence="1" key="1">
    <citation type="submission" date="2018-05" db="EMBL/GenBank/DDBJ databases">
        <title>Whole genome of Theropithecus gelada.</title>
        <authorList>
            <person name="Chiou K.L."/>
            <person name="Snyder-Mackler N."/>
        </authorList>
    </citation>
    <scope>NUCLEOTIDE SEQUENCE [LARGE SCALE GENOMIC DNA]</scope>
</reference>
<accession>A0A8D2FCI9</accession>
<evidence type="ECO:0000313" key="2">
    <source>
        <dbReference type="Proteomes" id="UP000694411"/>
    </source>
</evidence>
<protein>
    <submittedName>
        <fullName evidence="1">Uncharacterized protein</fullName>
    </submittedName>
</protein>
<keyword evidence="2" id="KW-1185">Reference proteome</keyword>
<reference evidence="1" key="3">
    <citation type="submission" date="2025-09" db="UniProtKB">
        <authorList>
            <consortium name="Ensembl"/>
        </authorList>
    </citation>
    <scope>IDENTIFICATION</scope>
</reference>
<name>A0A8D2FCI9_THEGE</name>
<proteinExistence type="predicted"/>
<dbReference type="Ensembl" id="ENSTGET00000026056.1">
    <property type="protein sequence ID" value="ENSTGEP00000021842.1"/>
    <property type="gene ID" value="ENSTGEG00000017647.1"/>
</dbReference>
<sequence>MNQDLREISASKPPPFTRSLLCHPGWSAVVRSWLTATSASWVQAILLPQPPA</sequence>
<dbReference type="Proteomes" id="UP000694411">
    <property type="component" value="Chromosome 14"/>
</dbReference>